<organism evidence="2 3">
    <name type="scientific">Orchesella cincta</name>
    <name type="common">Springtail</name>
    <name type="synonym">Podura cincta</name>
    <dbReference type="NCBI Taxonomy" id="48709"/>
    <lineage>
        <taxon>Eukaryota</taxon>
        <taxon>Metazoa</taxon>
        <taxon>Ecdysozoa</taxon>
        <taxon>Arthropoda</taxon>
        <taxon>Hexapoda</taxon>
        <taxon>Collembola</taxon>
        <taxon>Entomobryomorpha</taxon>
        <taxon>Entomobryoidea</taxon>
        <taxon>Orchesellidae</taxon>
        <taxon>Orchesellinae</taxon>
        <taxon>Orchesella</taxon>
    </lineage>
</organism>
<name>A0A1D2MHB5_ORCCI</name>
<gene>
    <name evidence="2" type="ORF">Ocin01_14292</name>
</gene>
<accession>A0A1D2MHB5</accession>
<protein>
    <submittedName>
        <fullName evidence="2">Uncharacterized protein</fullName>
    </submittedName>
</protein>
<comment type="caution">
    <text evidence="2">The sequence shown here is derived from an EMBL/GenBank/DDBJ whole genome shotgun (WGS) entry which is preliminary data.</text>
</comment>
<proteinExistence type="predicted"/>
<feature type="region of interest" description="Disordered" evidence="1">
    <location>
        <begin position="12"/>
        <end position="31"/>
    </location>
</feature>
<dbReference type="EMBL" id="LJIJ01001244">
    <property type="protein sequence ID" value="ODM92390.1"/>
    <property type="molecule type" value="Genomic_DNA"/>
</dbReference>
<evidence type="ECO:0000256" key="1">
    <source>
        <dbReference type="SAM" id="MobiDB-lite"/>
    </source>
</evidence>
<keyword evidence="3" id="KW-1185">Reference proteome</keyword>
<dbReference type="AlphaFoldDB" id="A0A1D2MHB5"/>
<evidence type="ECO:0000313" key="2">
    <source>
        <dbReference type="EMBL" id="ODM92390.1"/>
    </source>
</evidence>
<evidence type="ECO:0000313" key="3">
    <source>
        <dbReference type="Proteomes" id="UP000094527"/>
    </source>
</evidence>
<reference evidence="2 3" key="1">
    <citation type="journal article" date="2016" name="Genome Biol. Evol.">
        <title>Gene Family Evolution Reflects Adaptation to Soil Environmental Stressors in the Genome of the Collembolan Orchesella cincta.</title>
        <authorList>
            <person name="Faddeeva-Vakhrusheva A."/>
            <person name="Derks M.F."/>
            <person name="Anvar S.Y."/>
            <person name="Agamennone V."/>
            <person name="Suring W."/>
            <person name="Smit S."/>
            <person name="van Straalen N.M."/>
            <person name="Roelofs D."/>
        </authorList>
    </citation>
    <scope>NUCLEOTIDE SEQUENCE [LARGE SCALE GENOMIC DNA]</scope>
    <source>
        <tissue evidence="2">Mixed pool</tissue>
    </source>
</reference>
<dbReference type="Proteomes" id="UP000094527">
    <property type="component" value="Unassembled WGS sequence"/>
</dbReference>
<sequence>MGACRTYIEREPTRNFRKKKGAHGKEKTGDLLPYHKPSFKNLSSCGSHGFHVPLKSFQVTVQWTLH</sequence>